<proteinExistence type="inferred from homology"/>
<keyword evidence="3" id="KW-0963">Cytoplasm</keyword>
<feature type="compositionally biased region" description="Polar residues" evidence="8">
    <location>
        <begin position="922"/>
        <end position="945"/>
    </location>
</feature>
<feature type="compositionally biased region" description="Polar residues" evidence="8">
    <location>
        <begin position="274"/>
        <end position="319"/>
    </location>
</feature>
<feature type="compositionally biased region" description="Basic and acidic residues" evidence="8">
    <location>
        <begin position="687"/>
        <end position="697"/>
    </location>
</feature>
<evidence type="ECO:0000256" key="5">
    <source>
        <dbReference type="ARBA" id="ARBA00022553"/>
    </source>
</evidence>
<feature type="compositionally biased region" description="Basic and acidic residues" evidence="8">
    <location>
        <begin position="1355"/>
        <end position="1368"/>
    </location>
</feature>
<feature type="region of interest" description="Disordered" evidence="8">
    <location>
        <begin position="1"/>
        <end position="72"/>
    </location>
</feature>
<gene>
    <name evidence="10" type="ORF">GOMPHAMPRED_002114</name>
</gene>
<dbReference type="InterPro" id="IPR036211">
    <property type="entry name" value="eIF4G_eIF4E-bd_sf"/>
</dbReference>
<comment type="similarity">
    <text evidence="2">Belongs to the eukaryotic initiation factor 4G family.</text>
</comment>
<dbReference type="PANTHER" id="PTHR23253:SF9">
    <property type="entry name" value="EUKARYOTIC TRANSLATION INITIATION FACTOR 4 GAMMA 2"/>
    <property type="match status" value="1"/>
</dbReference>
<feature type="region of interest" description="Disordered" evidence="8">
    <location>
        <begin position="138"/>
        <end position="323"/>
    </location>
</feature>
<dbReference type="SUPFAM" id="SSF48371">
    <property type="entry name" value="ARM repeat"/>
    <property type="match status" value="1"/>
</dbReference>
<dbReference type="GO" id="GO:0010494">
    <property type="term" value="C:cytoplasmic stress granule"/>
    <property type="evidence" value="ECO:0007669"/>
    <property type="project" value="UniProtKB-ARBA"/>
</dbReference>
<feature type="region of interest" description="Disordered" evidence="8">
    <location>
        <begin position="1352"/>
        <end position="1531"/>
    </location>
</feature>
<feature type="compositionally biased region" description="Pro residues" evidence="8">
    <location>
        <begin position="518"/>
        <end position="530"/>
    </location>
</feature>
<evidence type="ECO:0000256" key="7">
    <source>
        <dbReference type="ARBA" id="ARBA00022917"/>
    </source>
</evidence>
<evidence type="ECO:0000313" key="10">
    <source>
        <dbReference type="EMBL" id="CAF9920705.1"/>
    </source>
</evidence>
<feature type="compositionally biased region" description="Gly residues" evidence="8">
    <location>
        <begin position="252"/>
        <end position="267"/>
    </location>
</feature>
<dbReference type="SUPFAM" id="SSF101489">
    <property type="entry name" value="Eukaryotic initiation factor 4f subunit eIF4g, eIF4e-binding domain"/>
    <property type="match status" value="1"/>
</dbReference>
<dbReference type="Gene3D" id="1.20.970.30">
    <property type="entry name" value="eIF4G, eIF4E-binding domain"/>
    <property type="match status" value="1"/>
</dbReference>
<dbReference type="InterPro" id="IPR016024">
    <property type="entry name" value="ARM-type_fold"/>
</dbReference>
<feature type="compositionally biased region" description="Polar residues" evidence="8">
    <location>
        <begin position="471"/>
        <end position="493"/>
    </location>
</feature>
<dbReference type="FunFam" id="1.25.40.180:FF:000020">
    <property type="entry name" value="Eukaryotic translation initiation factor subunit"/>
    <property type="match status" value="1"/>
</dbReference>
<dbReference type="Pfam" id="PF02854">
    <property type="entry name" value="MIF4G"/>
    <property type="match status" value="1"/>
</dbReference>
<feature type="compositionally biased region" description="Polar residues" evidence="8">
    <location>
        <begin position="187"/>
        <end position="198"/>
    </location>
</feature>
<dbReference type="Proteomes" id="UP000664169">
    <property type="component" value="Unassembled WGS sequence"/>
</dbReference>
<comment type="subcellular location">
    <subcellularLocation>
        <location evidence="1">Cytoplasm</location>
    </subcellularLocation>
</comment>
<dbReference type="SMART" id="SM00543">
    <property type="entry name" value="MIF4G"/>
    <property type="match status" value="1"/>
</dbReference>
<dbReference type="EMBL" id="CAJPDQ010000016">
    <property type="protein sequence ID" value="CAF9920705.1"/>
    <property type="molecule type" value="Genomic_DNA"/>
</dbReference>
<keyword evidence="6" id="KW-0694">RNA-binding</keyword>
<comment type="caution">
    <text evidence="10">The sequence shown here is derived from an EMBL/GenBank/DDBJ whole genome shotgun (WGS) entry which is preliminary data.</text>
</comment>
<evidence type="ECO:0000259" key="9">
    <source>
        <dbReference type="SMART" id="SM00543"/>
    </source>
</evidence>
<feature type="domain" description="MIF4G" evidence="9">
    <location>
        <begin position="1090"/>
        <end position="1330"/>
    </location>
</feature>
<feature type="compositionally biased region" description="Low complexity" evidence="8">
    <location>
        <begin position="1455"/>
        <end position="1466"/>
    </location>
</feature>
<accession>A0A8H3IMH6</accession>
<feature type="region of interest" description="Disordered" evidence="8">
    <location>
        <begin position="458"/>
        <end position="540"/>
    </location>
</feature>
<dbReference type="Pfam" id="PF12152">
    <property type="entry name" value="eIF_4G1"/>
    <property type="match status" value="1"/>
</dbReference>
<keyword evidence="11" id="KW-1185">Reference proteome</keyword>
<feature type="region of interest" description="Disordered" evidence="8">
    <location>
        <begin position="623"/>
        <end position="848"/>
    </location>
</feature>
<name>A0A8H3IMH6_9LECA</name>
<feature type="compositionally biased region" description="Polar residues" evidence="8">
    <location>
        <begin position="138"/>
        <end position="166"/>
    </location>
</feature>
<dbReference type="InterPro" id="IPR022745">
    <property type="entry name" value="eIF4G1_eIF4E-bd"/>
</dbReference>
<feature type="compositionally biased region" description="Polar residues" evidence="8">
    <location>
        <begin position="212"/>
        <end position="222"/>
    </location>
</feature>
<dbReference type="GO" id="GO:0016281">
    <property type="term" value="C:eukaryotic translation initiation factor 4F complex"/>
    <property type="evidence" value="ECO:0007669"/>
    <property type="project" value="TreeGrafter"/>
</dbReference>
<feature type="compositionally biased region" description="Polar residues" evidence="8">
    <location>
        <begin position="47"/>
        <end position="66"/>
    </location>
</feature>
<keyword evidence="7" id="KW-0648">Protein biosynthesis</keyword>
<feature type="compositionally biased region" description="Low complexity" evidence="8">
    <location>
        <begin position="1483"/>
        <end position="1507"/>
    </location>
</feature>
<feature type="compositionally biased region" description="Basic and acidic residues" evidence="8">
    <location>
        <begin position="706"/>
        <end position="765"/>
    </location>
</feature>
<evidence type="ECO:0000313" key="11">
    <source>
        <dbReference type="Proteomes" id="UP000664169"/>
    </source>
</evidence>
<evidence type="ECO:0000256" key="6">
    <source>
        <dbReference type="ARBA" id="ARBA00022884"/>
    </source>
</evidence>
<feature type="compositionally biased region" description="Polar residues" evidence="8">
    <location>
        <begin position="1001"/>
        <end position="1012"/>
    </location>
</feature>
<dbReference type="GO" id="GO:0003729">
    <property type="term" value="F:mRNA binding"/>
    <property type="evidence" value="ECO:0007669"/>
    <property type="project" value="TreeGrafter"/>
</dbReference>
<feature type="compositionally biased region" description="Basic and acidic residues" evidence="8">
    <location>
        <begin position="904"/>
        <end position="917"/>
    </location>
</feature>
<sequence>MTVSDISTAPLQSIHSATSQSALGATSSQEAVAGRGFTGNGSDQKKSSIVNTNSDTVHNKTGSLSQGKGHFLPAVPSVGGPINVNGKNAVNAAQSNHYRQPSFTISASGISGSSSNGEVMAGKPAVANSMPLFGSLNQSAHSPSIANSNLQSSGSLNPHSPNPRITSPQNSPSPIPQPGASGGRPPSSLQGANASVSFGNFGPEEANRHQRPSISGMSSGALTPNMAPVALKRESSQQSNNDMNGNMNMNSGRGGYHGGRGGRGGFQGNHITHHQQGPYSPNPSYRQMRTPSSAGPGSHFPQSAPRTLSYQGSQISGRPSPSMPYAQPVIPGAMGMASPGMQGQPQFYAQNMAQPVIHHFSFTQAQTQAQAQKKDKSQAITEPTTAHILIPAKSFNPLHVAVPTTLSPESGQFEQFLTARMQGPYFMADGQYYPSPFTPGYPIPPQQLHQQMQIGQTYYHPQSPRPHHATTHQQGQFMPSQYSQQPTSMSRTPSGMGDRSVSSVQPPSTPMTPAVHPSNPPSDRPSPAPKPANEFIVPKKTGGIKIVNPNTREELKIEKAPESPAIIPPSKSPATVSAVSTPPSRTPDIQGRADNLGGKNQSEIAKKFKADIENKLNAEKVEAEKLKQQTGSEDKEVSTEESEVEKPAETSTLVTESKAEEPVKAEEVKATETVKTVDDTPVIIEPPKSDSPEPERELTEEDDEYWERLAAEELAKEEEQERAYQAKKAIRDAEKAKDKAEEEARLNEELKRQEAEAEAREEARQKKSAAQDDDDEGKDLFAALKRSENAFKATESPAAESSGMQTPTSDASSTVIPLSTRAAASTKNKPAALKLETTKPVEAPTPSAALQSLRSARFLSRIDDKTYPAAIASPNPALNSAAPMGKFRYDKNFLMQFQSVFTEKPSETWSDKIRETVGDADTPQTAKPGRSQTMGSSHRPSSTPKSIPAMHFQPSGGGGMGSFVRGSTSEERFKASTRQPSNKPYAMQHGGFPGVFGAPTMQRTASSTSIGHPQSPRNNPSRGGRGGSRAGGNTKHDAKANASMPLTAGKDVENLQISETGWKPLSISQNASAGPPPGGDSGYLAPDVVQRKVKSSLNKMTPTTFDKISRQIIEIVMQSKQETDGRTLRQIIQLTFEKATDEAHWAQMYAEFCSRMLHSMTPEIKDETLGLDKNQQVPSGNTLFRRYLLNRCQQDFEAGWKSKLPDRPQGESGEAAMLSDEYYAAAAAKRRGLGLVKFIGELYKLGMLTSRIMVMCVQRLLEYDGTPEEAEIESLNSLLSTIGEGLDHDEKGRPAMNAFFQRIGEILKIQGLPNRMQFMLMDLIDLRRANWKGKNSAAKGPATIDQIRAQAAAAEQEKEAQRMLEAQRSRGGAGGGRMPMQGRGDARFPGQMAPPAQSNSVGMDDLRRLGRSSSRQTSATSGPMSFAPTSMFNQRGSNTGGRKTLGVFDRAGGESSASSRTATPPAMKKDEKDSKGSTNAFSALAALDANDGNDGPTSPPSTATSPALSNARPNTTARSKSPLKDNGNADS</sequence>
<keyword evidence="4" id="KW-0396">Initiation factor</keyword>
<feature type="compositionally biased region" description="Polar residues" evidence="8">
    <location>
        <begin position="1"/>
        <end position="30"/>
    </location>
</feature>
<feature type="region of interest" description="Disordered" evidence="8">
    <location>
        <begin position="904"/>
        <end position="1049"/>
    </location>
</feature>
<evidence type="ECO:0000256" key="4">
    <source>
        <dbReference type="ARBA" id="ARBA00022540"/>
    </source>
</evidence>
<dbReference type="FunFam" id="1.20.970.30:FF:000001">
    <property type="entry name" value="Eukaryotic translation initiation factor subunit eIF-4F, putative"/>
    <property type="match status" value="1"/>
</dbReference>
<evidence type="ECO:0000256" key="3">
    <source>
        <dbReference type="ARBA" id="ARBA00022490"/>
    </source>
</evidence>
<reference evidence="10" key="1">
    <citation type="submission" date="2021-03" db="EMBL/GenBank/DDBJ databases">
        <authorList>
            <person name="Tagirdzhanova G."/>
        </authorList>
    </citation>
    <scope>NUCLEOTIDE SEQUENCE</scope>
</reference>
<feature type="compositionally biased region" description="Polar residues" evidence="8">
    <location>
        <begin position="1419"/>
        <end position="1441"/>
    </location>
</feature>
<dbReference type="PANTHER" id="PTHR23253">
    <property type="entry name" value="EUKARYOTIC TRANSLATION INITIATION FACTOR 4 GAMMA"/>
    <property type="match status" value="1"/>
</dbReference>
<organism evidence="10 11">
    <name type="scientific">Gomphillus americanus</name>
    <dbReference type="NCBI Taxonomy" id="1940652"/>
    <lineage>
        <taxon>Eukaryota</taxon>
        <taxon>Fungi</taxon>
        <taxon>Dikarya</taxon>
        <taxon>Ascomycota</taxon>
        <taxon>Pezizomycotina</taxon>
        <taxon>Lecanoromycetes</taxon>
        <taxon>OSLEUM clade</taxon>
        <taxon>Ostropomycetidae</taxon>
        <taxon>Ostropales</taxon>
        <taxon>Graphidaceae</taxon>
        <taxon>Gomphilloideae</taxon>
        <taxon>Gomphillus</taxon>
    </lineage>
</organism>
<feature type="compositionally biased region" description="Basic and acidic residues" evidence="8">
    <location>
        <begin position="657"/>
        <end position="678"/>
    </location>
</feature>
<feature type="compositionally biased region" description="Basic and acidic residues" evidence="8">
    <location>
        <begin position="623"/>
        <end position="648"/>
    </location>
</feature>
<dbReference type="Gene3D" id="1.25.40.180">
    <property type="match status" value="1"/>
</dbReference>
<protein>
    <recommendedName>
        <fullName evidence="9">MIF4G domain-containing protein</fullName>
    </recommendedName>
</protein>
<dbReference type="GO" id="GO:0003743">
    <property type="term" value="F:translation initiation factor activity"/>
    <property type="evidence" value="ECO:0007669"/>
    <property type="project" value="UniProtKB-KW"/>
</dbReference>
<dbReference type="InterPro" id="IPR003890">
    <property type="entry name" value="MIF4G-like_typ-3"/>
</dbReference>
<evidence type="ECO:0000256" key="2">
    <source>
        <dbReference type="ARBA" id="ARBA00005775"/>
    </source>
</evidence>
<feature type="compositionally biased region" description="Low complexity" evidence="8">
    <location>
        <begin position="236"/>
        <end position="251"/>
    </location>
</feature>
<evidence type="ECO:0000256" key="8">
    <source>
        <dbReference type="SAM" id="MobiDB-lite"/>
    </source>
</evidence>
<evidence type="ECO:0000256" key="1">
    <source>
        <dbReference type="ARBA" id="ARBA00004496"/>
    </source>
</evidence>
<feature type="compositionally biased region" description="Polar residues" evidence="8">
    <location>
        <begin position="802"/>
        <end position="828"/>
    </location>
</feature>
<feature type="region of interest" description="Disordered" evidence="8">
    <location>
        <begin position="556"/>
        <end position="600"/>
    </location>
</feature>
<dbReference type="OrthoDB" id="514777at2759"/>
<keyword evidence="5" id="KW-0597">Phosphoprotein</keyword>